<dbReference type="InterPro" id="IPR002575">
    <property type="entry name" value="Aminoglycoside_PTrfase"/>
</dbReference>
<dbReference type="SUPFAM" id="SSF56112">
    <property type="entry name" value="Protein kinase-like (PK-like)"/>
    <property type="match status" value="1"/>
</dbReference>
<dbReference type="AlphaFoldDB" id="A0A326U217"/>
<comment type="caution">
    <text evidence="2">The sequence shown here is derived from an EMBL/GenBank/DDBJ whole genome shotgun (WGS) entry which is preliminary data.</text>
</comment>
<dbReference type="GO" id="GO:0016740">
    <property type="term" value="F:transferase activity"/>
    <property type="evidence" value="ECO:0007669"/>
    <property type="project" value="UniProtKB-KW"/>
</dbReference>
<dbReference type="PANTHER" id="PTHR21310">
    <property type="entry name" value="AMINOGLYCOSIDE PHOSPHOTRANSFERASE-RELATED-RELATED"/>
    <property type="match status" value="1"/>
</dbReference>
<dbReference type="InterPro" id="IPR011009">
    <property type="entry name" value="Kinase-like_dom_sf"/>
</dbReference>
<reference evidence="2 3" key="1">
    <citation type="submission" date="2018-06" db="EMBL/GenBank/DDBJ databases">
        <title>Genomic Encyclopedia of Archaeal and Bacterial Type Strains, Phase II (KMG-II): from individual species to whole genera.</title>
        <authorList>
            <person name="Goeker M."/>
        </authorList>
    </citation>
    <scope>NUCLEOTIDE SEQUENCE [LARGE SCALE GENOMIC DNA]</scope>
    <source>
        <strain evidence="2 3">ATCC BAA-1881</strain>
    </source>
</reference>
<evidence type="ECO:0000313" key="3">
    <source>
        <dbReference type="Proteomes" id="UP000248806"/>
    </source>
</evidence>
<dbReference type="RefSeq" id="WP_111325027.1">
    <property type="nucleotide sequence ID" value="NZ_BIFX01000002.1"/>
</dbReference>
<organism evidence="2 3">
    <name type="scientific">Thermosporothrix hazakensis</name>
    <dbReference type="NCBI Taxonomy" id="644383"/>
    <lineage>
        <taxon>Bacteria</taxon>
        <taxon>Bacillati</taxon>
        <taxon>Chloroflexota</taxon>
        <taxon>Ktedonobacteria</taxon>
        <taxon>Ktedonobacterales</taxon>
        <taxon>Thermosporotrichaceae</taxon>
        <taxon>Thermosporothrix</taxon>
    </lineage>
</organism>
<dbReference type="Proteomes" id="UP000248806">
    <property type="component" value="Unassembled WGS sequence"/>
</dbReference>
<dbReference type="Pfam" id="PF01636">
    <property type="entry name" value="APH"/>
    <property type="match status" value="1"/>
</dbReference>
<dbReference type="Gene3D" id="3.30.200.150">
    <property type="match status" value="1"/>
</dbReference>
<dbReference type="EMBL" id="QKUF01000023">
    <property type="protein sequence ID" value="PZW24027.1"/>
    <property type="molecule type" value="Genomic_DNA"/>
</dbReference>
<dbReference type="InterPro" id="IPR051678">
    <property type="entry name" value="AGP_Transferase"/>
</dbReference>
<feature type="domain" description="Aminoglycoside phosphotransferase" evidence="1">
    <location>
        <begin position="45"/>
        <end position="251"/>
    </location>
</feature>
<evidence type="ECO:0000313" key="2">
    <source>
        <dbReference type="EMBL" id="PZW24027.1"/>
    </source>
</evidence>
<evidence type="ECO:0000259" key="1">
    <source>
        <dbReference type="Pfam" id="PF01636"/>
    </source>
</evidence>
<dbReference type="Gene3D" id="3.90.1200.10">
    <property type="match status" value="1"/>
</dbReference>
<proteinExistence type="predicted"/>
<keyword evidence="2" id="KW-0808">Transferase</keyword>
<dbReference type="OrthoDB" id="60975at2"/>
<keyword evidence="3" id="KW-1185">Reference proteome</keyword>
<protein>
    <submittedName>
        <fullName evidence="2">Phosphotransferase family enzyme</fullName>
    </submittedName>
</protein>
<sequence length="333" mass="37027">MTDTSSLTQWLQTRHCAWNTPTSVIQEYVRKATGQSIAHASRLILGQDNEVYDVVTTGDERLIVRISHKENHRFEAERWALHAAHQAGVPTPRVFLVEQASYDDTTVMFCIEEKLPGKSLDMLLQEGAAPNHVIDQIGEVLGRLHSVKVEGFGFLRPDGTGSLASFADVMLELNGRVLELEVAAKRWGVPASTVATSLDILNAHSDLYAFSPAALIHGDFGPQHILVDGDHISGLVDMQDCSGNHPIIDLVNWDAYYSEQIPLSRVRASYGNPRLFQENFDTLFQLALLRESLIMLMVNAQRENPNGIHGFIINMERALSSFGHMSKKVMQKG</sequence>
<name>A0A326U217_THEHA</name>
<accession>A0A326U217</accession>
<gene>
    <name evidence="2" type="ORF">EI42_04718</name>
</gene>